<dbReference type="Pfam" id="PF04542">
    <property type="entry name" value="Sigma70_r2"/>
    <property type="match status" value="1"/>
</dbReference>
<accession>A0A7Z9C6Z3</accession>
<evidence type="ECO:0000256" key="1">
    <source>
        <dbReference type="ARBA" id="ARBA00010641"/>
    </source>
</evidence>
<evidence type="ECO:0000256" key="6">
    <source>
        <dbReference type="SAM" id="MobiDB-lite"/>
    </source>
</evidence>
<keyword evidence="5" id="KW-0804">Transcription</keyword>
<dbReference type="Gene3D" id="1.10.1740.10">
    <property type="match status" value="1"/>
</dbReference>
<dbReference type="GO" id="GO:0006352">
    <property type="term" value="P:DNA-templated transcription initiation"/>
    <property type="evidence" value="ECO:0007669"/>
    <property type="project" value="InterPro"/>
</dbReference>
<dbReference type="Gene3D" id="1.10.10.10">
    <property type="entry name" value="Winged helix-like DNA-binding domain superfamily/Winged helix DNA-binding domain"/>
    <property type="match status" value="1"/>
</dbReference>
<dbReference type="InterPro" id="IPR013325">
    <property type="entry name" value="RNA_pol_sigma_r2"/>
</dbReference>
<dbReference type="InterPro" id="IPR036388">
    <property type="entry name" value="WH-like_DNA-bd_sf"/>
</dbReference>
<keyword evidence="4" id="KW-0238">DNA-binding</keyword>
<evidence type="ECO:0000256" key="4">
    <source>
        <dbReference type="ARBA" id="ARBA00023125"/>
    </source>
</evidence>
<evidence type="ECO:0000313" key="9">
    <source>
        <dbReference type="Proteomes" id="UP000289220"/>
    </source>
</evidence>
<dbReference type="InterPro" id="IPR007627">
    <property type="entry name" value="RNA_pol_sigma70_r2"/>
</dbReference>
<comment type="caution">
    <text evidence="8">The sequence shown here is derived from an EMBL/GenBank/DDBJ whole genome shotgun (WGS) entry which is preliminary data.</text>
</comment>
<keyword evidence="3" id="KW-0731">Sigma factor</keyword>
<evidence type="ECO:0000313" key="8">
    <source>
        <dbReference type="EMBL" id="VDC50313.1"/>
    </source>
</evidence>
<name>A0A7Z9C6Z3_9CAUL</name>
<comment type="similarity">
    <text evidence="1">Belongs to the sigma-70 factor family. ECF subfamily.</text>
</comment>
<dbReference type="GO" id="GO:0016987">
    <property type="term" value="F:sigma factor activity"/>
    <property type="evidence" value="ECO:0007669"/>
    <property type="project" value="UniProtKB-KW"/>
</dbReference>
<evidence type="ECO:0000259" key="7">
    <source>
        <dbReference type="Pfam" id="PF04542"/>
    </source>
</evidence>
<dbReference type="InterPro" id="IPR014284">
    <property type="entry name" value="RNA_pol_sigma-70_dom"/>
</dbReference>
<feature type="region of interest" description="Disordered" evidence="6">
    <location>
        <begin position="1"/>
        <end position="42"/>
    </location>
</feature>
<dbReference type="Proteomes" id="UP000289220">
    <property type="component" value="Unassembled WGS sequence"/>
</dbReference>
<dbReference type="PANTHER" id="PTHR43133">
    <property type="entry name" value="RNA POLYMERASE ECF-TYPE SIGMA FACTO"/>
    <property type="match status" value="1"/>
</dbReference>
<reference evidence="8 9" key="1">
    <citation type="submission" date="2018-11" db="EMBL/GenBank/DDBJ databases">
        <authorList>
            <person name="Peiro R."/>
            <person name="Begona"/>
            <person name="Cbmso G."/>
            <person name="Lopez M."/>
            <person name="Gonzalez S."/>
            <person name="Sacristan E."/>
            <person name="Castillo E."/>
        </authorList>
    </citation>
    <scope>NUCLEOTIDE SEQUENCE [LARGE SCALE GENOMIC DNA]</scope>
    <source>
        <strain evidence="8">Brev_genome</strain>
    </source>
</reference>
<dbReference type="PANTHER" id="PTHR43133:SF8">
    <property type="entry name" value="RNA POLYMERASE SIGMA FACTOR HI_1459-RELATED"/>
    <property type="match status" value="1"/>
</dbReference>
<evidence type="ECO:0000256" key="5">
    <source>
        <dbReference type="ARBA" id="ARBA00023163"/>
    </source>
</evidence>
<dbReference type="SUPFAM" id="SSF88946">
    <property type="entry name" value="Sigma2 domain of RNA polymerase sigma factors"/>
    <property type="match status" value="1"/>
</dbReference>
<keyword evidence="2" id="KW-0805">Transcription regulation</keyword>
<dbReference type="EMBL" id="UXHF01000034">
    <property type="protein sequence ID" value="VDC50313.1"/>
    <property type="molecule type" value="Genomic_DNA"/>
</dbReference>
<gene>
    <name evidence="8" type="ORF">BREV_BREV_01886</name>
</gene>
<dbReference type="SUPFAM" id="SSF88659">
    <property type="entry name" value="Sigma3 and sigma4 domains of RNA polymerase sigma factors"/>
    <property type="match status" value="1"/>
</dbReference>
<evidence type="ECO:0000256" key="3">
    <source>
        <dbReference type="ARBA" id="ARBA00023082"/>
    </source>
</evidence>
<dbReference type="NCBIfam" id="TIGR02937">
    <property type="entry name" value="sigma70-ECF"/>
    <property type="match status" value="1"/>
</dbReference>
<proteinExistence type="inferred from homology"/>
<sequence length="245" mass="26910">MNVVRLFPDWETQGEEERAPATAAPPERRSASHPSAPRTPSPVEVLARAAGGNRGGAPKAGLTPVGVIARALDRPPSMDRFWAIWMVHQNSLRHRSLRLSGGNRADAEDALSAAMVRAAQAFDRQPVQNPGAWLVRILHNACMDQHRQNANRIPIVAEDADLPPPSAAAWVKAAPSPEEAVSQQESDAAWGRAMNALPAALVEPLRLHLDDWSDERIAAHLNISRELVRKRRQLAKNRLRLLLDL</sequence>
<organism evidence="8 9">
    <name type="scientific">Brevundimonas mediterranea</name>
    <dbReference type="NCBI Taxonomy" id="74329"/>
    <lineage>
        <taxon>Bacteria</taxon>
        <taxon>Pseudomonadati</taxon>
        <taxon>Pseudomonadota</taxon>
        <taxon>Alphaproteobacteria</taxon>
        <taxon>Caulobacterales</taxon>
        <taxon>Caulobacteraceae</taxon>
        <taxon>Brevundimonas</taxon>
    </lineage>
</organism>
<dbReference type="AlphaFoldDB" id="A0A7Z9C6Z3"/>
<evidence type="ECO:0000256" key="2">
    <source>
        <dbReference type="ARBA" id="ARBA00023015"/>
    </source>
</evidence>
<dbReference type="GO" id="GO:0003677">
    <property type="term" value="F:DNA binding"/>
    <property type="evidence" value="ECO:0007669"/>
    <property type="project" value="UniProtKB-KW"/>
</dbReference>
<protein>
    <recommendedName>
        <fullName evidence="7">RNA polymerase sigma-70 region 2 domain-containing protein</fullName>
    </recommendedName>
</protein>
<feature type="domain" description="RNA polymerase sigma-70 region 2" evidence="7">
    <location>
        <begin position="88"/>
        <end position="150"/>
    </location>
</feature>
<keyword evidence="9" id="KW-1185">Reference proteome</keyword>
<dbReference type="InterPro" id="IPR013324">
    <property type="entry name" value="RNA_pol_sigma_r3/r4-like"/>
</dbReference>
<dbReference type="InterPro" id="IPR039425">
    <property type="entry name" value="RNA_pol_sigma-70-like"/>
</dbReference>